<dbReference type="InterPro" id="IPR036390">
    <property type="entry name" value="WH_DNA-bd_sf"/>
</dbReference>
<comment type="caution">
    <text evidence="5">The sequence shown here is derived from an EMBL/GenBank/DDBJ whole genome shotgun (WGS) entry which is preliminary data.</text>
</comment>
<dbReference type="PANTHER" id="PTHR42756">
    <property type="entry name" value="TRANSCRIPTIONAL REGULATOR, MARR"/>
    <property type="match status" value="1"/>
</dbReference>
<feature type="domain" description="HTH marR-type" evidence="4">
    <location>
        <begin position="4"/>
        <end position="136"/>
    </location>
</feature>
<dbReference type="STRING" id="1560234.SP90_11975"/>
<sequence>MMELEELNHAIVEFYEKLSSWEHDVVREKGLTLPQIHALEILGIHESMRMKELANWMGTTTGTLTVLIDRLEKKDYVRRCPHKTDRRSIIIELTDTGRQMFLEHDKLHMQLTETMVSDLTQEERECLHRCLNTMNKAF</sequence>
<dbReference type="GO" id="GO:0003677">
    <property type="term" value="F:DNA binding"/>
    <property type="evidence" value="ECO:0007669"/>
    <property type="project" value="UniProtKB-KW"/>
</dbReference>
<keyword evidence="1" id="KW-0805">Transcription regulation</keyword>
<protein>
    <submittedName>
        <fullName evidence="5">MarR family transcriptional regulator</fullName>
    </submittedName>
</protein>
<dbReference type="PANTHER" id="PTHR42756:SF1">
    <property type="entry name" value="TRANSCRIPTIONAL REPRESSOR OF EMRAB OPERON"/>
    <property type="match status" value="1"/>
</dbReference>
<evidence type="ECO:0000259" key="4">
    <source>
        <dbReference type="PROSITE" id="PS50995"/>
    </source>
</evidence>
<evidence type="ECO:0000256" key="2">
    <source>
        <dbReference type="ARBA" id="ARBA00023125"/>
    </source>
</evidence>
<dbReference type="EMBL" id="JXMS01000022">
    <property type="protein sequence ID" value="OBQ46506.1"/>
    <property type="molecule type" value="Genomic_DNA"/>
</dbReference>
<evidence type="ECO:0000313" key="5">
    <source>
        <dbReference type="EMBL" id="OBQ46506.1"/>
    </source>
</evidence>
<dbReference type="Pfam" id="PF01047">
    <property type="entry name" value="MarR"/>
    <property type="match status" value="1"/>
</dbReference>
<evidence type="ECO:0000256" key="1">
    <source>
        <dbReference type="ARBA" id="ARBA00023015"/>
    </source>
</evidence>
<name>A0A1B7XAZ2_9BACT</name>
<dbReference type="Gene3D" id="1.10.10.10">
    <property type="entry name" value="Winged helix-like DNA-binding domain superfamily/Winged helix DNA-binding domain"/>
    <property type="match status" value="1"/>
</dbReference>
<gene>
    <name evidence="5" type="ORF">SP90_11975</name>
</gene>
<dbReference type="PROSITE" id="PS50995">
    <property type="entry name" value="HTH_MARR_2"/>
    <property type="match status" value="1"/>
</dbReference>
<dbReference type="AlphaFoldDB" id="A0A1B7XAZ2"/>
<keyword evidence="6" id="KW-1185">Reference proteome</keyword>
<accession>A0A1B7XAZ2</accession>
<dbReference type="PATRIC" id="fig|1560234.3.peg.1490"/>
<dbReference type="SMART" id="SM00347">
    <property type="entry name" value="HTH_MARR"/>
    <property type="match status" value="1"/>
</dbReference>
<keyword evidence="2" id="KW-0238">DNA-binding</keyword>
<organism evidence="5 6">
    <name type="scientific">Halodesulfovibrio spirochaetisodalis</name>
    <dbReference type="NCBI Taxonomy" id="1560234"/>
    <lineage>
        <taxon>Bacteria</taxon>
        <taxon>Pseudomonadati</taxon>
        <taxon>Thermodesulfobacteriota</taxon>
        <taxon>Desulfovibrionia</taxon>
        <taxon>Desulfovibrionales</taxon>
        <taxon>Desulfovibrionaceae</taxon>
        <taxon>Halodesulfovibrio</taxon>
    </lineage>
</organism>
<dbReference type="Proteomes" id="UP000091979">
    <property type="component" value="Unassembled WGS sequence"/>
</dbReference>
<keyword evidence="3" id="KW-0804">Transcription</keyword>
<evidence type="ECO:0000313" key="6">
    <source>
        <dbReference type="Proteomes" id="UP000091979"/>
    </source>
</evidence>
<proteinExistence type="predicted"/>
<dbReference type="RefSeq" id="WP_066856464.1">
    <property type="nucleotide sequence ID" value="NZ_JXMS01000022.1"/>
</dbReference>
<dbReference type="PRINTS" id="PR00598">
    <property type="entry name" value="HTHMARR"/>
</dbReference>
<dbReference type="GO" id="GO:0003700">
    <property type="term" value="F:DNA-binding transcription factor activity"/>
    <property type="evidence" value="ECO:0007669"/>
    <property type="project" value="InterPro"/>
</dbReference>
<dbReference type="InterPro" id="IPR036388">
    <property type="entry name" value="WH-like_DNA-bd_sf"/>
</dbReference>
<dbReference type="SUPFAM" id="SSF46785">
    <property type="entry name" value="Winged helix' DNA-binding domain"/>
    <property type="match status" value="1"/>
</dbReference>
<dbReference type="InterPro" id="IPR000835">
    <property type="entry name" value="HTH_MarR-typ"/>
</dbReference>
<reference evidence="5 6" key="1">
    <citation type="submission" date="2015-01" db="EMBL/GenBank/DDBJ databases">
        <title>Desulfovibrio sp. JC271 draft genome sequence.</title>
        <authorList>
            <person name="Shivani Y."/>
            <person name="Subhash Y."/>
            <person name="Sasikala C."/>
            <person name="Ramana C.V."/>
        </authorList>
    </citation>
    <scope>NUCLEOTIDE SEQUENCE [LARGE SCALE GENOMIC DNA]</scope>
    <source>
        <strain evidence="5 6">JC271</strain>
    </source>
</reference>
<evidence type="ECO:0000256" key="3">
    <source>
        <dbReference type="ARBA" id="ARBA00023163"/>
    </source>
</evidence>